<protein>
    <recommendedName>
        <fullName evidence="3">Carboxyvinyl-carboxyphosphonate phosphorylmutase</fullName>
    </recommendedName>
</protein>
<evidence type="ECO:0000313" key="1">
    <source>
        <dbReference type="EMBL" id="ETX03921.1"/>
    </source>
</evidence>
<accession>W4M1U9</accession>
<dbReference type="Pfam" id="PF13714">
    <property type="entry name" value="PEP_mutase"/>
    <property type="match status" value="1"/>
</dbReference>
<dbReference type="InterPro" id="IPR015813">
    <property type="entry name" value="Pyrv/PenolPyrv_kinase-like_dom"/>
</dbReference>
<dbReference type="SUPFAM" id="SSF51621">
    <property type="entry name" value="Phosphoenolpyruvate/pyruvate domain"/>
    <property type="match status" value="1"/>
</dbReference>
<dbReference type="InterPro" id="IPR039556">
    <property type="entry name" value="ICL/PEPM"/>
</dbReference>
<dbReference type="InterPro" id="IPR040442">
    <property type="entry name" value="Pyrv_kinase-like_dom_sf"/>
</dbReference>
<sequence length="318" mass="35156">MAEIKRKTTQLKELFERPDIFVLAGGTNPLFAQMAEIAGFEAFYMSGGNTSAHLLGWPDVGVTTLRDMVDNARRIVMAVNIPVFSDADTGYGNAVQVYRTVQEFIAAGVAGIHIEDQESPKKSGSMAGRRCISVEEMVGKLRAAMDAKREMDADFVICARCDFRGAEGGSFAGVVERCVIYKEEAGVDVVFPEGLQTWEEVQEACQRIPGPVLPLLHPTVIDPFPTLEQQEAAGCAAAFFPSLTTMAALQASWDFLHDFKARGTLALDEFRAQAAQSKWGEVTNNRVTNLRRIREMEEHYLPQELQRDYEGTLGIRPQ</sequence>
<evidence type="ECO:0008006" key="3">
    <source>
        <dbReference type="Google" id="ProtNLM"/>
    </source>
</evidence>
<organism evidence="1 2">
    <name type="scientific">Candidatus Entotheonella gemina</name>
    <dbReference type="NCBI Taxonomy" id="1429439"/>
    <lineage>
        <taxon>Bacteria</taxon>
        <taxon>Pseudomonadati</taxon>
        <taxon>Nitrospinota/Tectimicrobiota group</taxon>
        <taxon>Candidatus Tectimicrobiota</taxon>
        <taxon>Candidatus Entotheonellia</taxon>
        <taxon>Candidatus Entotheonellales</taxon>
        <taxon>Candidatus Entotheonellaceae</taxon>
        <taxon>Candidatus Entotheonella</taxon>
    </lineage>
</organism>
<name>W4M1U9_9BACT</name>
<dbReference type="HOGENOM" id="CLU_027389_3_2_7"/>
<dbReference type="EMBL" id="AZHX01001349">
    <property type="protein sequence ID" value="ETX03921.1"/>
    <property type="molecule type" value="Genomic_DNA"/>
</dbReference>
<keyword evidence="2" id="KW-1185">Reference proteome</keyword>
<comment type="caution">
    <text evidence="1">The sequence shown here is derived from an EMBL/GenBank/DDBJ whole genome shotgun (WGS) entry which is preliminary data.</text>
</comment>
<dbReference type="PATRIC" id="fig|1429439.4.peg.5387"/>
<dbReference type="Gene3D" id="3.20.20.60">
    <property type="entry name" value="Phosphoenolpyruvate-binding domains"/>
    <property type="match status" value="1"/>
</dbReference>
<dbReference type="GO" id="GO:0016833">
    <property type="term" value="F:oxo-acid-lyase activity"/>
    <property type="evidence" value="ECO:0007669"/>
    <property type="project" value="UniProtKB-ARBA"/>
</dbReference>
<dbReference type="PANTHER" id="PTHR42905:SF5">
    <property type="entry name" value="CARBOXYVINYL-CARBOXYPHOSPHONATE PHOSPHORYLMUTASE, CHLOROPLASTIC"/>
    <property type="match status" value="1"/>
</dbReference>
<dbReference type="Proteomes" id="UP000019140">
    <property type="component" value="Unassembled WGS sequence"/>
</dbReference>
<dbReference type="PANTHER" id="PTHR42905">
    <property type="entry name" value="PHOSPHOENOLPYRUVATE CARBOXYLASE"/>
    <property type="match status" value="1"/>
</dbReference>
<dbReference type="AlphaFoldDB" id="W4M1U9"/>
<evidence type="ECO:0000313" key="2">
    <source>
        <dbReference type="Proteomes" id="UP000019140"/>
    </source>
</evidence>
<dbReference type="CDD" id="cd00377">
    <property type="entry name" value="ICL_PEPM"/>
    <property type="match status" value="1"/>
</dbReference>
<gene>
    <name evidence="1" type="ORF">ETSY2_31770</name>
</gene>
<proteinExistence type="predicted"/>
<reference evidence="1 2" key="1">
    <citation type="journal article" date="2014" name="Nature">
        <title>An environmental bacterial taxon with a large and distinct metabolic repertoire.</title>
        <authorList>
            <person name="Wilson M.C."/>
            <person name="Mori T."/>
            <person name="Ruckert C."/>
            <person name="Uria A.R."/>
            <person name="Helf M.J."/>
            <person name="Takada K."/>
            <person name="Gernert C."/>
            <person name="Steffens U.A."/>
            <person name="Heycke N."/>
            <person name="Schmitt S."/>
            <person name="Rinke C."/>
            <person name="Helfrich E.J."/>
            <person name="Brachmann A.O."/>
            <person name="Gurgui C."/>
            <person name="Wakimoto T."/>
            <person name="Kracht M."/>
            <person name="Crusemann M."/>
            <person name="Hentschel U."/>
            <person name="Abe I."/>
            <person name="Matsunaga S."/>
            <person name="Kalinowski J."/>
            <person name="Takeyama H."/>
            <person name="Piel J."/>
        </authorList>
    </citation>
    <scope>NUCLEOTIDE SEQUENCE [LARGE SCALE GENOMIC DNA]</scope>
    <source>
        <strain evidence="2">TSY2</strain>
    </source>
</reference>